<sequence length="289" mass="33352">MEKNERFPRSLPQLGLGHRPRPSYVTEYECTRRVLLYCSEHFQCLDKILTAICDIGGIVGNEMVCHTTITWPVEPDEMAADAFRVFLLESTCALKQSIEMGDRKKEFSARRFHHQSLLFDSIKKETADNKQVVDSMHRLVSEQEQSGMWLSVSKALLLEIQNLGLVLKKDSGEWLGQNLRWSLVRLDEKIQEDDASLVYKHLEQDMRLEYCMEQNPGHGQHISTAAVTSKESNNLYGFHKCNTLATVFLLCKSLTQRVQLHKQKREVERLVICQVGMCNFYQLQIDARS</sequence>
<gene>
    <name evidence="1" type="ORF">AMTR_s00128p00103170</name>
</gene>
<dbReference type="EMBL" id="KI396767">
    <property type="protein sequence ID" value="ERM96839.1"/>
    <property type="molecule type" value="Genomic_DNA"/>
</dbReference>
<reference evidence="2" key="1">
    <citation type="journal article" date="2013" name="Science">
        <title>The Amborella genome and the evolution of flowering plants.</title>
        <authorList>
            <consortium name="Amborella Genome Project"/>
        </authorList>
    </citation>
    <scope>NUCLEOTIDE SEQUENCE [LARGE SCALE GENOMIC DNA]</scope>
</reference>
<dbReference type="Proteomes" id="UP000017836">
    <property type="component" value="Unassembled WGS sequence"/>
</dbReference>
<dbReference type="HOGENOM" id="CLU_964253_0_0_1"/>
<evidence type="ECO:0000313" key="1">
    <source>
        <dbReference type="EMBL" id="ERM96839.1"/>
    </source>
</evidence>
<protein>
    <submittedName>
        <fullName evidence="1">Uncharacterized protein</fullName>
    </submittedName>
</protein>
<organism evidence="1 2">
    <name type="scientific">Amborella trichopoda</name>
    <dbReference type="NCBI Taxonomy" id="13333"/>
    <lineage>
        <taxon>Eukaryota</taxon>
        <taxon>Viridiplantae</taxon>
        <taxon>Streptophyta</taxon>
        <taxon>Embryophyta</taxon>
        <taxon>Tracheophyta</taxon>
        <taxon>Spermatophyta</taxon>
        <taxon>Magnoliopsida</taxon>
        <taxon>Amborellales</taxon>
        <taxon>Amborellaceae</taxon>
        <taxon>Amborella</taxon>
    </lineage>
</organism>
<proteinExistence type="predicted"/>
<name>W1NPZ3_AMBTC</name>
<dbReference type="AlphaFoldDB" id="W1NPZ3"/>
<accession>W1NPZ3</accession>
<keyword evidence="2" id="KW-1185">Reference proteome</keyword>
<dbReference type="Gramene" id="ERM96839">
    <property type="protein sequence ID" value="ERM96839"/>
    <property type="gene ID" value="AMTR_s00128p00103170"/>
</dbReference>
<evidence type="ECO:0000313" key="2">
    <source>
        <dbReference type="Proteomes" id="UP000017836"/>
    </source>
</evidence>